<feature type="region of interest" description="Disordered" evidence="1">
    <location>
        <begin position="153"/>
        <end position="206"/>
    </location>
</feature>
<feature type="compositionally biased region" description="Basic residues" evidence="1">
    <location>
        <begin position="160"/>
        <end position="178"/>
    </location>
</feature>
<reference evidence="3" key="1">
    <citation type="journal article" date="2019" name="Int. J. Syst. Evol. Microbiol.">
        <title>The Global Catalogue of Microorganisms (GCM) 10K type strain sequencing project: providing services to taxonomists for standard genome sequencing and annotation.</title>
        <authorList>
            <consortium name="The Broad Institute Genomics Platform"/>
            <consortium name="The Broad Institute Genome Sequencing Center for Infectious Disease"/>
            <person name="Wu L."/>
            <person name="Ma J."/>
        </authorList>
    </citation>
    <scope>NUCLEOTIDE SEQUENCE [LARGE SCALE GENOMIC DNA]</scope>
    <source>
        <strain evidence="3">NBRC 108730</strain>
    </source>
</reference>
<feature type="compositionally biased region" description="Basic and acidic residues" evidence="1">
    <location>
        <begin position="197"/>
        <end position="206"/>
    </location>
</feature>
<evidence type="ECO:0000313" key="2">
    <source>
        <dbReference type="EMBL" id="GMA87010.1"/>
    </source>
</evidence>
<sequence length="326" mass="35185">MEQVDERVASAVAHWAPRFTTNGVTVADFERITSGLTSWDDWCAAWSAVGAEHRALGEAALEQGRTVSAGEHLRQAALYFHFAKFLFVDDLDQMHAAHRSAVECLDASLPLLSPPGRRLDIPFEGTRLAGVLRLPDGAGPHPVVILLSGLDSTKEEPAHHRGHAARPRPRDVRRRRPGAGRGRGSPADPRRLVGAGGRDRRRADGGARLDAERIGVWGVSLGGYYSPRVAAEPGRPGAGVRRAGRALRLRRVLGPGARRDPRGVPRAVRQRDRRRRPAGGAHAEHEGSGRAHHRTAAGGVRSQGPADPAGARRAAGRRGDHRRRAC</sequence>
<dbReference type="Proteomes" id="UP001157017">
    <property type="component" value="Unassembled WGS sequence"/>
</dbReference>
<evidence type="ECO:0000313" key="3">
    <source>
        <dbReference type="Proteomes" id="UP001157017"/>
    </source>
</evidence>
<feature type="compositionally biased region" description="Low complexity" evidence="1">
    <location>
        <begin position="304"/>
        <end position="313"/>
    </location>
</feature>
<evidence type="ECO:0008006" key="4">
    <source>
        <dbReference type="Google" id="ProtNLM"/>
    </source>
</evidence>
<protein>
    <recommendedName>
        <fullName evidence="4">Alpha/beta hydrolase</fullName>
    </recommendedName>
</protein>
<dbReference type="Pfam" id="PF06500">
    <property type="entry name" value="FrsA-like"/>
    <property type="match status" value="1"/>
</dbReference>
<proteinExistence type="predicted"/>
<gene>
    <name evidence="2" type="ORF">GCM10025868_22600</name>
</gene>
<accession>A0ABQ6JJM3</accession>
<name>A0ABQ6JJM3_9ACTN</name>
<dbReference type="SUPFAM" id="SSF53474">
    <property type="entry name" value="alpha/beta-Hydrolases"/>
    <property type="match status" value="1"/>
</dbReference>
<organism evidence="2 3">
    <name type="scientific">Angustibacter aerolatus</name>
    <dbReference type="NCBI Taxonomy" id="1162965"/>
    <lineage>
        <taxon>Bacteria</taxon>
        <taxon>Bacillati</taxon>
        <taxon>Actinomycetota</taxon>
        <taxon>Actinomycetes</taxon>
        <taxon>Kineosporiales</taxon>
        <taxon>Kineosporiaceae</taxon>
    </lineage>
</organism>
<dbReference type="EMBL" id="BSUZ01000001">
    <property type="protein sequence ID" value="GMA87010.1"/>
    <property type="molecule type" value="Genomic_DNA"/>
</dbReference>
<feature type="region of interest" description="Disordered" evidence="1">
    <location>
        <begin position="250"/>
        <end position="326"/>
    </location>
</feature>
<evidence type="ECO:0000256" key="1">
    <source>
        <dbReference type="SAM" id="MobiDB-lite"/>
    </source>
</evidence>
<keyword evidence="3" id="KW-1185">Reference proteome</keyword>
<dbReference type="Gene3D" id="3.40.50.1820">
    <property type="entry name" value="alpha/beta hydrolase"/>
    <property type="match status" value="1"/>
</dbReference>
<dbReference type="InterPro" id="IPR010520">
    <property type="entry name" value="FrsA-like"/>
</dbReference>
<comment type="caution">
    <text evidence="2">The sequence shown here is derived from an EMBL/GenBank/DDBJ whole genome shotgun (WGS) entry which is preliminary data.</text>
</comment>
<dbReference type="Gene3D" id="1.20.1440.110">
    <property type="entry name" value="acylaminoacyl peptidase"/>
    <property type="match status" value="1"/>
</dbReference>
<feature type="compositionally biased region" description="Basic residues" evidence="1">
    <location>
        <begin position="314"/>
        <end position="326"/>
    </location>
</feature>
<dbReference type="InterPro" id="IPR029058">
    <property type="entry name" value="AB_hydrolase_fold"/>
</dbReference>